<keyword evidence="2 5" id="KW-0812">Transmembrane</keyword>
<dbReference type="EMBL" id="JAKZGS010000026">
    <property type="protein sequence ID" value="MCH7400033.1"/>
    <property type="molecule type" value="Genomic_DNA"/>
</dbReference>
<evidence type="ECO:0000313" key="6">
    <source>
        <dbReference type="EMBL" id="MCH7400033.1"/>
    </source>
</evidence>
<dbReference type="Proteomes" id="UP001165488">
    <property type="component" value="Unassembled WGS sequence"/>
</dbReference>
<evidence type="ECO:0000256" key="4">
    <source>
        <dbReference type="ARBA" id="ARBA00023136"/>
    </source>
</evidence>
<feature type="transmembrane region" description="Helical" evidence="5">
    <location>
        <begin position="152"/>
        <end position="185"/>
    </location>
</feature>
<evidence type="ECO:0000256" key="3">
    <source>
        <dbReference type="ARBA" id="ARBA00022989"/>
    </source>
</evidence>
<comment type="caution">
    <text evidence="6">The sequence shown here is derived from an EMBL/GenBank/DDBJ whole genome shotgun (WGS) entry which is preliminary data.</text>
</comment>
<dbReference type="PANTHER" id="PTHR43701">
    <property type="entry name" value="MEMBRANE TRANSPORTER PROTEIN MJ0441-RELATED"/>
    <property type="match status" value="1"/>
</dbReference>
<name>A0ABS9UU59_9BACT</name>
<feature type="transmembrane region" description="Helical" evidence="5">
    <location>
        <begin position="113"/>
        <end position="131"/>
    </location>
</feature>
<proteinExistence type="inferred from homology"/>
<gene>
    <name evidence="6" type="ORF">MM236_18710</name>
</gene>
<feature type="transmembrane region" description="Helical" evidence="5">
    <location>
        <begin position="251"/>
        <end position="269"/>
    </location>
</feature>
<keyword evidence="7" id="KW-1185">Reference proteome</keyword>
<feature type="transmembrane region" description="Helical" evidence="5">
    <location>
        <begin position="191"/>
        <end position="210"/>
    </location>
</feature>
<dbReference type="RefSeq" id="WP_241276526.1">
    <property type="nucleotide sequence ID" value="NZ_JAKZGS010000026.1"/>
</dbReference>
<dbReference type="Pfam" id="PF01925">
    <property type="entry name" value="TauE"/>
    <property type="match status" value="1"/>
</dbReference>
<keyword evidence="5" id="KW-1003">Cell membrane</keyword>
<organism evidence="6 7">
    <name type="scientific">Belliella calami</name>
    <dbReference type="NCBI Taxonomy" id="2923436"/>
    <lineage>
        <taxon>Bacteria</taxon>
        <taxon>Pseudomonadati</taxon>
        <taxon>Bacteroidota</taxon>
        <taxon>Cytophagia</taxon>
        <taxon>Cytophagales</taxon>
        <taxon>Cyclobacteriaceae</taxon>
        <taxon>Belliella</taxon>
    </lineage>
</organism>
<protein>
    <recommendedName>
        <fullName evidence="5">Probable membrane transporter protein</fullName>
    </recommendedName>
</protein>
<comment type="similarity">
    <text evidence="5">Belongs to the 4-toluene sulfonate uptake permease (TSUP) (TC 2.A.102) family.</text>
</comment>
<dbReference type="PANTHER" id="PTHR43701:SF2">
    <property type="entry name" value="MEMBRANE TRANSPORTER PROTEIN YJNA-RELATED"/>
    <property type="match status" value="1"/>
</dbReference>
<feature type="transmembrane region" description="Helical" evidence="5">
    <location>
        <begin position="7"/>
        <end position="29"/>
    </location>
</feature>
<keyword evidence="4 5" id="KW-0472">Membrane</keyword>
<reference evidence="6" key="1">
    <citation type="submission" date="2022-03" db="EMBL/GenBank/DDBJ databases">
        <title>De novo assembled genomes of Belliella spp. (Cyclobacteriaceae) strains.</title>
        <authorList>
            <person name="Szabo A."/>
            <person name="Korponai K."/>
            <person name="Felfoldi T."/>
        </authorList>
    </citation>
    <scope>NUCLEOTIDE SEQUENCE</scope>
    <source>
        <strain evidence="6">DSM 107340</strain>
    </source>
</reference>
<evidence type="ECO:0000256" key="1">
    <source>
        <dbReference type="ARBA" id="ARBA00004141"/>
    </source>
</evidence>
<accession>A0ABS9UU59</accession>
<evidence type="ECO:0000313" key="7">
    <source>
        <dbReference type="Proteomes" id="UP001165488"/>
    </source>
</evidence>
<dbReference type="InterPro" id="IPR051598">
    <property type="entry name" value="TSUP/Inactive_protease-like"/>
</dbReference>
<keyword evidence="3 5" id="KW-1133">Transmembrane helix</keyword>
<evidence type="ECO:0000256" key="2">
    <source>
        <dbReference type="ARBA" id="ARBA00022692"/>
    </source>
</evidence>
<evidence type="ECO:0000256" key="5">
    <source>
        <dbReference type="RuleBase" id="RU363041"/>
    </source>
</evidence>
<dbReference type="InterPro" id="IPR002781">
    <property type="entry name" value="TM_pro_TauE-like"/>
</dbReference>
<feature type="transmembrane region" description="Helical" evidence="5">
    <location>
        <begin position="35"/>
        <end position="62"/>
    </location>
</feature>
<comment type="subcellular location">
    <subcellularLocation>
        <location evidence="5">Cell membrane</location>
        <topology evidence="5">Multi-pass membrane protein</topology>
    </subcellularLocation>
    <subcellularLocation>
        <location evidence="1">Membrane</location>
        <topology evidence="1">Multi-pass membrane protein</topology>
    </subcellularLocation>
</comment>
<feature type="transmembrane region" description="Helical" evidence="5">
    <location>
        <begin position="74"/>
        <end position="93"/>
    </location>
</feature>
<sequence length="270" mass="29053">MDIISLVGYFGAMVIGISLGLIGGGGSILTVPVLVYLLGISPVLATAYSLFVVGLTSLVGSVSFMKRGLVDYKTAAVFAVPSFIAVYLTRQFLIPAIPPILFSYGSFEMTKDIGIMVFFALIMLAASYSMIRDRKEKLVKHREGSKEVQFNYPMIGLEGALVGTITGIVGAGGGFLIIPALVLFARLPMKLAVGTSLLIIAVKSLIGFLGDVSQQEIYWTFILTFGSFSVVGIFIGSWISTKIDGKYLKSGFGWFVLVMAIYILGTEIFF</sequence>
<feature type="transmembrane region" description="Helical" evidence="5">
    <location>
        <begin position="217"/>
        <end position="239"/>
    </location>
</feature>